<dbReference type="AlphaFoldDB" id="A0A1E1JX64"/>
<accession>A0A1E1JX64</accession>
<reference evidence="2" key="1">
    <citation type="submission" date="2016-03" db="EMBL/GenBank/DDBJ databases">
        <authorList>
            <person name="Guldener U."/>
        </authorList>
    </citation>
    <scope>NUCLEOTIDE SEQUENCE [LARGE SCALE GENOMIC DNA]</scope>
    <source>
        <strain evidence="2">04CH-RAC-A.6.1</strain>
    </source>
</reference>
<protein>
    <submittedName>
        <fullName evidence="1">Uncharacterized protein</fullName>
    </submittedName>
</protein>
<sequence length="251" mass="28581">MHFAVEEKALQADTLCHAGRSLAWLGVTQHYLSERHVVLLMYQGSVTGIPAPTPNDRLDWRAKSICVFSDTRSSPSGLAEKTCNIKPHLARIVEFRLFYHIPQSPLDLAKAGTYDRIQPWKMLARSRRLPWCNFTRTKVYRCSITYAYAQNLLQVEQVRPWEGRHPCVWRMGEREREPEDGHAVTENAHATNVSCSCSCSCSCIYRAENAAKEQDQSIALLLSGIPMWQPFKLHHCADDCHSVECHGNKDV</sequence>
<evidence type="ECO:0000313" key="1">
    <source>
        <dbReference type="EMBL" id="CZS90467.1"/>
    </source>
</evidence>
<name>A0A1E1JX64_9HELO</name>
<proteinExistence type="predicted"/>
<dbReference type="Proteomes" id="UP000178912">
    <property type="component" value="Unassembled WGS sequence"/>
</dbReference>
<evidence type="ECO:0000313" key="2">
    <source>
        <dbReference type="Proteomes" id="UP000178912"/>
    </source>
</evidence>
<dbReference type="EMBL" id="FJUX01000005">
    <property type="protein sequence ID" value="CZS90467.1"/>
    <property type="molecule type" value="Genomic_DNA"/>
</dbReference>
<organism evidence="1 2">
    <name type="scientific">Rhynchosporium agropyri</name>
    <dbReference type="NCBI Taxonomy" id="914238"/>
    <lineage>
        <taxon>Eukaryota</taxon>
        <taxon>Fungi</taxon>
        <taxon>Dikarya</taxon>
        <taxon>Ascomycota</taxon>
        <taxon>Pezizomycotina</taxon>
        <taxon>Leotiomycetes</taxon>
        <taxon>Helotiales</taxon>
        <taxon>Ploettnerulaceae</taxon>
        <taxon>Rhynchosporium</taxon>
    </lineage>
</organism>
<keyword evidence="2" id="KW-1185">Reference proteome</keyword>
<gene>
    <name evidence="1" type="ORF">RAG0_01543</name>
</gene>